<evidence type="ECO:0000256" key="4">
    <source>
        <dbReference type="ARBA" id="ARBA00022833"/>
    </source>
</evidence>
<feature type="region of interest" description="Disordered" evidence="7">
    <location>
        <begin position="342"/>
        <end position="419"/>
    </location>
</feature>
<dbReference type="AlphaFoldDB" id="A0AA88PDN8"/>
<dbReference type="SMART" id="SM00449">
    <property type="entry name" value="SPRY"/>
    <property type="match status" value="1"/>
</dbReference>
<feature type="compositionally biased region" description="Low complexity" evidence="7">
    <location>
        <begin position="86"/>
        <end position="99"/>
    </location>
</feature>
<dbReference type="Gene3D" id="3.30.40.10">
    <property type="entry name" value="Zinc/RING finger domain, C3HC4 (zinc finger)"/>
    <property type="match status" value="1"/>
</dbReference>
<feature type="compositionally biased region" description="Polar residues" evidence="7">
    <location>
        <begin position="100"/>
        <end position="114"/>
    </location>
</feature>
<dbReference type="InterPro" id="IPR013083">
    <property type="entry name" value="Znf_RING/FYVE/PHD"/>
</dbReference>
<dbReference type="SUPFAM" id="SSF57850">
    <property type="entry name" value="RING/U-box"/>
    <property type="match status" value="1"/>
</dbReference>
<dbReference type="Pfam" id="PF00622">
    <property type="entry name" value="SPRY"/>
    <property type="match status" value="1"/>
</dbReference>
<dbReference type="InterPro" id="IPR017907">
    <property type="entry name" value="Znf_RING_CS"/>
</dbReference>
<dbReference type="InterPro" id="IPR013320">
    <property type="entry name" value="ConA-like_dom_sf"/>
</dbReference>
<organism evidence="11 12">
    <name type="scientific">Cirrhinus molitorella</name>
    <name type="common">mud carp</name>
    <dbReference type="NCBI Taxonomy" id="172907"/>
    <lineage>
        <taxon>Eukaryota</taxon>
        <taxon>Metazoa</taxon>
        <taxon>Chordata</taxon>
        <taxon>Craniata</taxon>
        <taxon>Vertebrata</taxon>
        <taxon>Euteleostomi</taxon>
        <taxon>Actinopterygii</taxon>
        <taxon>Neopterygii</taxon>
        <taxon>Teleostei</taxon>
        <taxon>Ostariophysi</taxon>
        <taxon>Cypriniformes</taxon>
        <taxon>Cyprinidae</taxon>
        <taxon>Labeoninae</taxon>
        <taxon>Labeonini</taxon>
        <taxon>Cirrhinus</taxon>
    </lineage>
</organism>
<feature type="domain" description="RING-type" evidence="8">
    <location>
        <begin position="13"/>
        <end position="56"/>
    </location>
</feature>
<dbReference type="SMART" id="SM00589">
    <property type="entry name" value="PRY"/>
    <property type="match status" value="1"/>
</dbReference>
<dbReference type="PANTHER" id="PTHR25465:SF14">
    <property type="entry name" value="E3 UBIQUITIN-PROTEIN LIGASE TRIM65"/>
    <property type="match status" value="1"/>
</dbReference>
<dbReference type="EMBL" id="JAUYZG010000018">
    <property type="protein sequence ID" value="KAK2881590.1"/>
    <property type="molecule type" value="Genomic_DNA"/>
</dbReference>
<dbReference type="Pfam" id="PF25600">
    <property type="entry name" value="TRIM_CC"/>
    <property type="match status" value="1"/>
</dbReference>
<keyword evidence="2" id="KW-0479">Metal-binding</keyword>
<evidence type="ECO:0000256" key="7">
    <source>
        <dbReference type="SAM" id="MobiDB-lite"/>
    </source>
</evidence>
<dbReference type="Gene3D" id="3.30.160.60">
    <property type="entry name" value="Classic Zinc Finger"/>
    <property type="match status" value="1"/>
</dbReference>
<dbReference type="SUPFAM" id="SSF49899">
    <property type="entry name" value="Concanavalin A-like lectins/glucanases"/>
    <property type="match status" value="1"/>
</dbReference>
<feature type="compositionally biased region" description="Polar residues" evidence="7">
    <location>
        <begin position="391"/>
        <end position="408"/>
    </location>
</feature>
<dbReference type="GO" id="GO:0005737">
    <property type="term" value="C:cytoplasm"/>
    <property type="evidence" value="ECO:0007669"/>
    <property type="project" value="UniProtKB-ARBA"/>
</dbReference>
<sequence>MSTTAWAPEAFACPICLDILKDPATLPCGHSYCLLCIQKHWDRTATKGSYECPQCRQHFNPRPVLAKSNVLMEALEKLRLSRQDGPDSPVSVHPEVPSSTDLAGSSVAPASQTGLYPSLPSSSPQLCPLHQQVLELYCCDDKQCICDECSFQGHKGHQVVRPDEEQQKIQQELINMSARIQGSIADREKILQSLPQVSQAHKSSMQQLLVNSQAVFADVLRSIELSHSQVIELLQTHEKSASSRIETQTYSLQQEIINLNKKQEELKRLDSIQDPITFVNTFMAVDSKDQTENAVMGIWSPESLISGVRLCLDAYREAAQNLTRTNLASIFRVVNDAAAQAHSSEQPCDGGLVSSNPLLPSQNTVTEVKPDSTTQRQNTSTKPDVKPKVQAPSTATQEHQKKQASSANPVEASASCCVSKPAPKTREEMLKYRIEPTLDHNSAFRHIRLSDGYRKATLCAENQNYPEHQDRFVYWRQVMCVEPLAGSPYYWEVEWTGQRMTIGVAYKDMQRSASDDSARLGHNTQSWSLYWSGKAFSMWHDGKETALVGPKAKRIGVYLDQQTGVLAFYRVSHNQAQEICCVHTHFDRPLFPSFRFWTGVGSSITISKYIIVTES</sequence>
<dbReference type="GO" id="GO:0045087">
    <property type="term" value="P:innate immune response"/>
    <property type="evidence" value="ECO:0007669"/>
    <property type="project" value="UniProtKB-KW"/>
</dbReference>
<dbReference type="InterPro" id="IPR001870">
    <property type="entry name" value="B30.2/SPRY"/>
</dbReference>
<keyword evidence="5" id="KW-0391">Immunity</keyword>
<feature type="domain" description="B box-type" evidence="9">
    <location>
        <begin position="122"/>
        <end position="162"/>
    </location>
</feature>
<evidence type="ECO:0000256" key="2">
    <source>
        <dbReference type="ARBA" id="ARBA00022723"/>
    </source>
</evidence>
<evidence type="ECO:0000256" key="1">
    <source>
        <dbReference type="ARBA" id="ARBA00022588"/>
    </source>
</evidence>
<keyword evidence="3 6" id="KW-0863">Zinc-finger</keyword>
<dbReference type="PROSITE" id="PS50089">
    <property type="entry name" value="ZF_RING_2"/>
    <property type="match status" value="1"/>
</dbReference>
<evidence type="ECO:0000259" key="8">
    <source>
        <dbReference type="PROSITE" id="PS50089"/>
    </source>
</evidence>
<evidence type="ECO:0000313" key="12">
    <source>
        <dbReference type="Proteomes" id="UP001187343"/>
    </source>
</evidence>
<dbReference type="Proteomes" id="UP001187343">
    <property type="component" value="Unassembled WGS sequence"/>
</dbReference>
<dbReference type="InterPro" id="IPR001841">
    <property type="entry name" value="Znf_RING"/>
</dbReference>
<proteinExistence type="predicted"/>
<dbReference type="GO" id="GO:0008270">
    <property type="term" value="F:zinc ion binding"/>
    <property type="evidence" value="ECO:0007669"/>
    <property type="project" value="UniProtKB-KW"/>
</dbReference>
<keyword evidence="4" id="KW-0862">Zinc</keyword>
<reference evidence="11" key="1">
    <citation type="submission" date="2023-08" db="EMBL/GenBank/DDBJ databases">
        <title>Chromosome-level Genome Assembly of mud carp (Cirrhinus molitorella).</title>
        <authorList>
            <person name="Liu H."/>
        </authorList>
    </citation>
    <scope>NUCLEOTIDE SEQUENCE</scope>
    <source>
        <strain evidence="11">Prfri</strain>
        <tissue evidence="11">Muscle</tissue>
    </source>
</reference>
<dbReference type="Pfam" id="PF15227">
    <property type="entry name" value="zf-C3HC4_4"/>
    <property type="match status" value="1"/>
</dbReference>
<keyword evidence="12" id="KW-1185">Reference proteome</keyword>
<dbReference type="InterPro" id="IPR058030">
    <property type="entry name" value="TRIM8/14/16/25/29/45/65_CC"/>
</dbReference>
<protein>
    <submittedName>
        <fullName evidence="11">Uncharacterized protein</fullName>
    </submittedName>
</protein>
<dbReference type="InterPro" id="IPR043136">
    <property type="entry name" value="B30.2/SPRY_sf"/>
</dbReference>
<evidence type="ECO:0000256" key="5">
    <source>
        <dbReference type="ARBA" id="ARBA00022859"/>
    </source>
</evidence>
<keyword evidence="1" id="KW-0399">Innate immunity</keyword>
<dbReference type="Pfam" id="PF13765">
    <property type="entry name" value="PRY"/>
    <property type="match status" value="1"/>
</dbReference>
<dbReference type="Pfam" id="PF00643">
    <property type="entry name" value="zf-B_box"/>
    <property type="match status" value="1"/>
</dbReference>
<dbReference type="SUPFAM" id="SSF57845">
    <property type="entry name" value="B-box zinc-binding domain"/>
    <property type="match status" value="1"/>
</dbReference>
<name>A0AA88PDN8_9TELE</name>
<dbReference type="InterPro" id="IPR003877">
    <property type="entry name" value="SPRY_dom"/>
</dbReference>
<dbReference type="InterPro" id="IPR051051">
    <property type="entry name" value="E3_ubiq-ligase_TRIM/RNF"/>
</dbReference>
<evidence type="ECO:0000259" key="10">
    <source>
        <dbReference type="PROSITE" id="PS50188"/>
    </source>
</evidence>
<dbReference type="CDD" id="cd19769">
    <property type="entry name" value="Bbox2_TRIM16-like"/>
    <property type="match status" value="1"/>
</dbReference>
<dbReference type="InterPro" id="IPR006574">
    <property type="entry name" value="PRY"/>
</dbReference>
<evidence type="ECO:0000259" key="9">
    <source>
        <dbReference type="PROSITE" id="PS50119"/>
    </source>
</evidence>
<dbReference type="PRINTS" id="PR01407">
    <property type="entry name" value="BUTYPHLNCDUF"/>
</dbReference>
<dbReference type="PANTHER" id="PTHR25465">
    <property type="entry name" value="B-BOX DOMAIN CONTAINING"/>
    <property type="match status" value="1"/>
</dbReference>
<dbReference type="PROSITE" id="PS00518">
    <property type="entry name" value="ZF_RING_1"/>
    <property type="match status" value="1"/>
</dbReference>
<dbReference type="InterPro" id="IPR003879">
    <property type="entry name" value="Butyrophylin_SPRY"/>
</dbReference>
<feature type="compositionally biased region" description="Polar residues" evidence="7">
    <location>
        <begin position="353"/>
        <end position="382"/>
    </location>
</feature>
<evidence type="ECO:0000256" key="3">
    <source>
        <dbReference type="ARBA" id="ARBA00022771"/>
    </source>
</evidence>
<dbReference type="SMART" id="SM00184">
    <property type="entry name" value="RING"/>
    <property type="match status" value="1"/>
</dbReference>
<feature type="domain" description="B30.2/SPRY" evidence="10">
    <location>
        <begin position="416"/>
        <end position="613"/>
    </location>
</feature>
<dbReference type="SMART" id="SM00336">
    <property type="entry name" value="BBOX"/>
    <property type="match status" value="1"/>
</dbReference>
<dbReference type="PROSITE" id="PS50119">
    <property type="entry name" value="ZF_BBOX"/>
    <property type="match status" value="1"/>
</dbReference>
<dbReference type="Gene3D" id="2.60.120.920">
    <property type="match status" value="1"/>
</dbReference>
<dbReference type="PROSITE" id="PS50188">
    <property type="entry name" value="B302_SPRY"/>
    <property type="match status" value="1"/>
</dbReference>
<dbReference type="InterPro" id="IPR000315">
    <property type="entry name" value="Znf_B-box"/>
</dbReference>
<accession>A0AA88PDN8</accession>
<gene>
    <name evidence="11" type="ORF">Q8A67_018858</name>
</gene>
<comment type="caution">
    <text evidence="11">The sequence shown here is derived from an EMBL/GenBank/DDBJ whole genome shotgun (WGS) entry which is preliminary data.</text>
</comment>
<evidence type="ECO:0000256" key="6">
    <source>
        <dbReference type="PROSITE-ProRule" id="PRU00024"/>
    </source>
</evidence>
<feature type="region of interest" description="Disordered" evidence="7">
    <location>
        <begin position="81"/>
        <end position="115"/>
    </location>
</feature>
<evidence type="ECO:0000313" key="11">
    <source>
        <dbReference type="EMBL" id="KAK2881590.1"/>
    </source>
</evidence>